<feature type="transmembrane region" description="Helical" evidence="7">
    <location>
        <begin position="71"/>
        <end position="89"/>
    </location>
</feature>
<keyword evidence="6 7" id="KW-0472">Membrane</keyword>
<dbReference type="Proteomes" id="UP000252415">
    <property type="component" value="Unassembled WGS sequence"/>
</dbReference>
<keyword evidence="9" id="KW-1185">Reference proteome</keyword>
<feature type="transmembrane region" description="Helical" evidence="7">
    <location>
        <begin position="298"/>
        <end position="320"/>
    </location>
</feature>
<protein>
    <submittedName>
        <fullName evidence="8">AGZA family xanthine/uracil permease-like MFS transporter</fullName>
    </submittedName>
</protein>
<dbReference type="InterPro" id="IPR006043">
    <property type="entry name" value="NCS2"/>
</dbReference>
<feature type="transmembrane region" description="Helical" evidence="7">
    <location>
        <begin position="388"/>
        <end position="417"/>
    </location>
</feature>
<gene>
    <name evidence="8" type="ORF">DFP97_112235</name>
</gene>
<dbReference type="GO" id="GO:0005886">
    <property type="term" value="C:plasma membrane"/>
    <property type="evidence" value="ECO:0007669"/>
    <property type="project" value="TreeGrafter"/>
</dbReference>
<evidence type="ECO:0000256" key="1">
    <source>
        <dbReference type="ARBA" id="ARBA00004141"/>
    </source>
</evidence>
<dbReference type="EMBL" id="QPJD01000012">
    <property type="protein sequence ID" value="RCW44369.1"/>
    <property type="molecule type" value="Genomic_DNA"/>
</dbReference>
<feature type="transmembrane region" description="Helical" evidence="7">
    <location>
        <begin position="192"/>
        <end position="209"/>
    </location>
</feature>
<accession>A0A368VRN3</accession>
<comment type="caution">
    <text evidence="8">The sequence shown here is derived from an EMBL/GenBank/DDBJ whole genome shotgun (WGS) entry which is preliminary data.</text>
</comment>
<keyword evidence="4 7" id="KW-0812">Transmembrane</keyword>
<keyword evidence="5 7" id="KW-1133">Transmembrane helix</keyword>
<evidence type="ECO:0000256" key="7">
    <source>
        <dbReference type="SAM" id="Phobius"/>
    </source>
</evidence>
<evidence type="ECO:0000256" key="5">
    <source>
        <dbReference type="ARBA" id="ARBA00022989"/>
    </source>
</evidence>
<feature type="transmembrane region" description="Helical" evidence="7">
    <location>
        <begin position="216"/>
        <end position="237"/>
    </location>
</feature>
<dbReference type="PANTHER" id="PTHR43337">
    <property type="entry name" value="XANTHINE/URACIL PERMEASE C887.17-RELATED"/>
    <property type="match status" value="1"/>
</dbReference>
<dbReference type="GO" id="GO:0005345">
    <property type="term" value="F:purine nucleobase transmembrane transporter activity"/>
    <property type="evidence" value="ECO:0007669"/>
    <property type="project" value="TreeGrafter"/>
</dbReference>
<reference evidence="8 9" key="1">
    <citation type="submission" date="2018-07" db="EMBL/GenBank/DDBJ databases">
        <title>Genomic Encyclopedia of Type Strains, Phase III (KMG-III): the genomes of soil and plant-associated and newly described type strains.</title>
        <authorList>
            <person name="Whitman W."/>
        </authorList>
    </citation>
    <scope>NUCLEOTIDE SEQUENCE [LARGE SCALE GENOMIC DNA]</scope>
    <source>
        <strain evidence="8 9">CECT 7506</strain>
    </source>
</reference>
<dbReference type="PANTHER" id="PTHR43337:SF2">
    <property type="entry name" value="XANTHINE_URACIL PERMEASE"/>
    <property type="match status" value="1"/>
</dbReference>
<feature type="transmembrane region" description="Helical" evidence="7">
    <location>
        <begin position="360"/>
        <end position="376"/>
    </location>
</feature>
<name>A0A368VRN3_9BACL</name>
<dbReference type="Pfam" id="PF00860">
    <property type="entry name" value="Xan_ur_permease"/>
    <property type="match status" value="1"/>
</dbReference>
<feature type="transmembrane region" description="Helical" evidence="7">
    <location>
        <begin position="332"/>
        <end position="353"/>
    </location>
</feature>
<keyword evidence="3" id="KW-0813">Transport</keyword>
<proteinExistence type="inferred from homology"/>
<comment type="similarity">
    <text evidence="2">Belongs to the nucleobase:cation symporter-2 (NCS2) (TC 2.A.40) family. Azg-like subfamily.</text>
</comment>
<evidence type="ECO:0000313" key="8">
    <source>
        <dbReference type="EMBL" id="RCW44369.1"/>
    </source>
</evidence>
<comment type="subcellular location">
    <subcellularLocation>
        <location evidence="1">Membrane</location>
        <topology evidence="1">Multi-pass membrane protein</topology>
    </subcellularLocation>
</comment>
<dbReference type="InterPro" id="IPR045018">
    <property type="entry name" value="Azg-like"/>
</dbReference>
<feature type="transmembrane region" description="Helical" evidence="7">
    <location>
        <begin position="123"/>
        <end position="145"/>
    </location>
</feature>
<feature type="transmembrane region" description="Helical" evidence="7">
    <location>
        <begin position="429"/>
        <end position="446"/>
    </location>
</feature>
<sequence length="447" mass="47430">MDMFANLLNGRLESNEVLVLLTRLQHIFALGGQAETIRTEMLAGLTSFITVAYIIAVNGAILSTVGMPYEAVTIATVICSFIGCMLMAFWANSPIIIVPGMGDNAFFVYTLVLSLGLTWQQALAAVLAAGIVFTLTAVTKGAAYLSQSIPKSIIHSMTAGIGFFIAFLGLKNGGLITASESTFVQLANLKDPAALTTLCTLLIMVPLFLRNVKGNFLIGIIGGTCIGALLGIVNFSGLRDYSFSFGGFGEVFLAFDFSGIGTLQYWIAVFSLSIVIIFQNMGAQLGLLPDKSKFRKSFQANSFSVIAAGLFGCSPMTTAAETATGIAAGGRTGLTSLTTGFLFIPAIFLIPMLKMIPNSAIAAVLIIVGCLMIQSIKEIPLQDFTEAFPAYLMMAIMPLSFSVADGMAFGFIAFPILKLATGRRKEVSAAMYVIAACFLLYFLLGSL</sequence>
<evidence type="ECO:0000256" key="4">
    <source>
        <dbReference type="ARBA" id="ARBA00022692"/>
    </source>
</evidence>
<feature type="transmembrane region" description="Helical" evidence="7">
    <location>
        <begin position="42"/>
        <end position="65"/>
    </location>
</feature>
<dbReference type="AlphaFoldDB" id="A0A368VRN3"/>
<evidence type="ECO:0000256" key="6">
    <source>
        <dbReference type="ARBA" id="ARBA00023136"/>
    </source>
</evidence>
<organism evidence="8 9">
    <name type="scientific">Paenibacillus prosopidis</name>
    <dbReference type="NCBI Taxonomy" id="630520"/>
    <lineage>
        <taxon>Bacteria</taxon>
        <taxon>Bacillati</taxon>
        <taxon>Bacillota</taxon>
        <taxon>Bacilli</taxon>
        <taxon>Bacillales</taxon>
        <taxon>Paenibacillaceae</taxon>
        <taxon>Paenibacillus</taxon>
    </lineage>
</organism>
<evidence type="ECO:0000256" key="2">
    <source>
        <dbReference type="ARBA" id="ARBA00005697"/>
    </source>
</evidence>
<evidence type="ECO:0000256" key="3">
    <source>
        <dbReference type="ARBA" id="ARBA00022448"/>
    </source>
</evidence>
<feature type="transmembrane region" description="Helical" evidence="7">
    <location>
        <begin position="152"/>
        <end position="172"/>
    </location>
</feature>
<feature type="transmembrane region" description="Helical" evidence="7">
    <location>
        <begin position="257"/>
        <end position="278"/>
    </location>
</feature>
<evidence type="ECO:0000313" key="9">
    <source>
        <dbReference type="Proteomes" id="UP000252415"/>
    </source>
</evidence>